<proteinExistence type="predicted"/>
<evidence type="ECO:0000256" key="2">
    <source>
        <dbReference type="ARBA" id="ARBA00023125"/>
    </source>
</evidence>
<dbReference type="SMART" id="SM00344">
    <property type="entry name" value="HTH_ASNC"/>
    <property type="match status" value="2"/>
</dbReference>
<name>A0ABW3W205_9ACTN</name>
<dbReference type="PANTHER" id="PTHR30154:SF34">
    <property type="entry name" value="TRANSCRIPTIONAL REGULATOR AZLB"/>
    <property type="match status" value="1"/>
</dbReference>
<dbReference type="EMBL" id="JBHTLX010000016">
    <property type="protein sequence ID" value="MFD1248444.1"/>
    <property type="molecule type" value="Genomic_DNA"/>
</dbReference>
<feature type="domain" description="HTH asnC-type" evidence="4">
    <location>
        <begin position="151"/>
        <end position="219"/>
    </location>
</feature>
<keyword evidence="6" id="KW-1185">Reference proteome</keyword>
<sequence>MPFDDALVAALRDDPRMTVSDLAERLATSRAAVSARLEQLKADGAVAVVAAVHPEFLGLTSFAHLAIRTSGRADDIAGAIGAMPASAFVSAVSGSHQLVAELRLPGPAELYAAIADIRALGGVESVNTLTYVDITKGTFMPAHPLPGGLSVDETDLALIRLLQADGRATYVSLAESVGMSASATRKRVNALIDAEVVRIGPMLSRARHEAGVIAGIGLNVRGSGESVVERLAAEPRLEFLARTIGRHDILATIAARSLPDLHAFLEGLTDSPEISEVESWLHLRVLKERYEWPLPTLTELADRMR</sequence>
<comment type="caution">
    <text evidence="5">The sequence shown here is derived from an EMBL/GenBank/DDBJ whole genome shotgun (WGS) entry which is preliminary data.</text>
</comment>
<evidence type="ECO:0000256" key="1">
    <source>
        <dbReference type="ARBA" id="ARBA00023015"/>
    </source>
</evidence>
<dbReference type="InterPro" id="IPR000485">
    <property type="entry name" value="AsnC-type_HTH_dom"/>
</dbReference>
<gene>
    <name evidence="5" type="ORF">ACFQ3F_11665</name>
</gene>
<dbReference type="SUPFAM" id="SSF54909">
    <property type="entry name" value="Dimeric alpha+beta barrel"/>
    <property type="match status" value="2"/>
</dbReference>
<dbReference type="InterPro" id="IPR036388">
    <property type="entry name" value="WH-like_DNA-bd_sf"/>
</dbReference>
<accession>A0ABW3W205</accession>
<dbReference type="Pfam" id="PF01037">
    <property type="entry name" value="AsnC_trans_reg"/>
    <property type="match status" value="2"/>
</dbReference>
<dbReference type="SUPFAM" id="SSF46785">
    <property type="entry name" value="Winged helix' DNA-binding domain"/>
    <property type="match status" value="2"/>
</dbReference>
<dbReference type="Gene3D" id="3.30.70.920">
    <property type="match status" value="2"/>
</dbReference>
<evidence type="ECO:0000313" key="5">
    <source>
        <dbReference type="EMBL" id="MFD1248444.1"/>
    </source>
</evidence>
<dbReference type="InterPro" id="IPR019885">
    <property type="entry name" value="Tscrpt_reg_HTH_AsnC-type_CS"/>
</dbReference>
<dbReference type="Gene3D" id="1.10.10.10">
    <property type="entry name" value="Winged helix-like DNA-binding domain superfamily/Winged helix DNA-binding domain"/>
    <property type="match status" value="2"/>
</dbReference>
<dbReference type="InterPro" id="IPR011008">
    <property type="entry name" value="Dimeric_a/b-barrel"/>
</dbReference>
<dbReference type="InterPro" id="IPR019888">
    <property type="entry name" value="Tscrpt_reg_AsnC-like"/>
</dbReference>
<feature type="domain" description="HTH asnC-type" evidence="4">
    <location>
        <begin position="1"/>
        <end position="60"/>
    </location>
</feature>
<dbReference type="Pfam" id="PF13412">
    <property type="entry name" value="HTH_24"/>
    <property type="match status" value="1"/>
</dbReference>
<evidence type="ECO:0000313" key="6">
    <source>
        <dbReference type="Proteomes" id="UP001597229"/>
    </source>
</evidence>
<organism evidence="5 6">
    <name type="scientific">Nocardioides ginsengisoli</name>
    <dbReference type="NCBI Taxonomy" id="363868"/>
    <lineage>
        <taxon>Bacteria</taxon>
        <taxon>Bacillati</taxon>
        <taxon>Actinomycetota</taxon>
        <taxon>Actinomycetes</taxon>
        <taxon>Propionibacteriales</taxon>
        <taxon>Nocardioidaceae</taxon>
        <taxon>Nocardioides</taxon>
    </lineage>
</organism>
<evidence type="ECO:0000259" key="4">
    <source>
        <dbReference type="PROSITE" id="PS50956"/>
    </source>
</evidence>
<dbReference type="InterPro" id="IPR019887">
    <property type="entry name" value="Tscrpt_reg_AsnC/Lrp_C"/>
</dbReference>
<keyword evidence="1" id="KW-0805">Transcription regulation</keyword>
<dbReference type="PROSITE" id="PS00519">
    <property type="entry name" value="HTH_ASNC_1"/>
    <property type="match status" value="1"/>
</dbReference>
<dbReference type="PRINTS" id="PR00033">
    <property type="entry name" value="HTHASNC"/>
</dbReference>
<reference evidence="6" key="1">
    <citation type="journal article" date="2019" name="Int. J. Syst. Evol. Microbiol.">
        <title>The Global Catalogue of Microorganisms (GCM) 10K type strain sequencing project: providing services to taxonomists for standard genome sequencing and annotation.</title>
        <authorList>
            <consortium name="The Broad Institute Genomics Platform"/>
            <consortium name="The Broad Institute Genome Sequencing Center for Infectious Disease"/>
            <person name="Wu L."/>
            <person name="Ma J."/>
        </authorList>
    </citation>
    <scope>NUCLEOTIDE SEQUENCE [LARGE SCALE GENOMIC DNA]</scope>
    <source>
        <strain evidence="6">CCUG 52478</strain>
    </source>
</reference>
<dbReference type="PANTHER" id="PTHR30154">
    <property type="entry name" value="LEUCINE-RESPONSIVE REGULATORY PROTEIN"/>
    <property type="match status" value="1"/>
</dbReference>
<dbReference type="InterPro" id="IPR036390">
    <property type="entry name" value="WH_DNA-bd_sf"/>
</dbReference>
<keyword evidence="2" id="KW-0238">DNA-binding</keyword>
<dbReference type="Pfam" id="PF13404">
    <property type="entry name" value="HTH_AsnC-type"/>
    <property type="match status" value="1"/>
</dbReference>
<dbReference type="PROSITE" id="PS50956">
    <property type="entry name" value="HTH_ASNC_2"/>
    <property type="match status" value="2"/>
</dbReference>
<evidence type="ECO:0000256" key="3">
    <source>
        <dbReference type="ARBA" id="ARBA00023163"/>
    </source>
</evidence>
<dbReference type="Proteomes" id="UP001597229">
    <property type="component" value="Unassembled WGS sequence"/>
</dbReference>
<dbReference type="RefSeq" id="WP_367917956.1">
    <property type="nucleotide sequence ID" value="NZ_BAABAC010000006.1"/>
</dbReference>
<keyword evidence="3" id="KW-0804">Transcription</keyword>
<protein>
    <submittedName>
        <fullName evidence="5">Lrp/AsnC family transcriptional regulator</fullName>
    </submittedName>
</protein>